<feature type="chain" id="PRO_5037908556" evidence="1">
    <location>
        <begin position="23"/>
        <end position="113"/>
    </location>
</feature>
<dbReference type="AlphaFoldDB" id="A0A914HLB1"/>
<dbReference type="SMART" id="SM00198">
    <property type="entry name" value="SCP"/>
    <property type="match status" value="1"/>
</dbReference>
<evidence type="ECO:0000313" key="3">
    <source>
        <dbReference type="Proteomes" id="UP000887572"/>
    </source>
</evidence>
<dbReference type="Proteomes" id="UP000887572">
    <property type="component" value="Unplaced"/>
</dbReference>
<feature type="domain" description="SCP" evidence="2">
    <location>
        <begin position="27"/>
        <end position="113"/>
    </location>
</feature>
<dbReference type="SUPFAM" id="SSF55797">
    <property type="entry name" value="PR-1-like"/>
    <property type="match status" value="1"/>
</dbReference>
<proteinExistence type="predicted"/>
<evidence type="ECO:0000259" key="2">
    <source>
        <dbReference type="SMART" id="SM00198"/>
    </source>
</evidence>
<organism evidence="3 4">
    <name type="scientific">Globodera rostochiensis</name>
    <name type="common">Golden nematode worm</name>
    <name type="synonym">Heterodera rostochiensis</name>
    <dbReference type="NCBI Taxonomy" id="31243"/>
    <lineage>
        <taxon>Eukaryota</taxon>
        <taxon>Metazoa</taxon>
        <taxon>Ecdysozoa</taxon>
        <taxon>Nematoda</taxon>
        <taxon>Chromadorea</taxon>
        <taxon>Rhabditida</taxon>
        <taxon>Tylenchina</taxon>
        <taxon>Tylenchomorpha</taxon>
        <taxon>Tylenchoidea</taxon>
        <taxon>Heteroderidae</taxon>
        <taxon>Heteroderinae</taxon>
        <taxon>Globodera</taxon>
    </lineage>
</organism>
<keyword evidence="1" id="KW-0732">Signal</keyword>
<keyword evidence="3" id="KW-1185">Reference proteome</keyword>
<feature type="signal peptide" evidence="1">
    <location>
        <begin position="1"/>
        <end position="22"/>
    </location>
</feature>
<name>A0A914HLB1_GLORO</name>
<accession>A0A914HLB1</accession>
<evidence type="ECO:0000256" key="1">
    <source>
        <dbReference type="SAM" id="SignalP"/>
    </source>
</evidence>
<dbReference type="WBParaSite" id="Gr19_v10_g2548.t1">
    <property type="protein sequence ID" value="Gr19_v10_g2548.t1"/>
    <property type="gene ID" value="Gr19_v10_g2548"/>
</dbReference>
<evidence type="ECO:0000313" key="4">
    <source>
        <dbReference type="WBParaSite" id="Gr19_v10_g2548.t1"/>
    </source>
</evidence>
<sequence length="113" mass="12701">MIYHQLLGIFMIFGLSAPQIFALLSSDEQNYCATFHNDLRRTVANGEQRNKTGTLPSANNMLEMSYNETTGEIAQSWVDQCQFSHSQASGLGENIYYTTREDLSNIENVSIPT</sequence>
<dbReference type="InterPro" id="IPR014044">
    <property type="entry name" value="CAP_dom"/>
</dbReference>
<reference evidence="4" key="1">
    <citation type="submission" date="2022-11" db="UniProtKB">
        <authorList>
            <consortium name="WormBaseParasite"/>
        </authorList>
    </citation>
    <scope>IDENTIFICATION</scope>
</reference>
<dbReference type="InterPro" id="IPR035940">
    <property type="entry name" value="CAP_sf"/>
</dbReference>
<dbReference type="Gene3D" id="3.40.33.10">
    <property type="entry name" value="CAP"/>
    <property type="match status" value="1"/>
</dbReference>
<protein>
    <submittedName>
        <fullName evidence="4">SCP domain-containing protein</fullName>
    </submittedName>
</protein>
<dbReference type="Pfam" id="PF00188">
    <property type="entry name" value="CAP"/>
    <property type="match status" value="1"/>
</dbReference>